<evidence type="ECO:0000313" key="2">
    <source>
        <dbReference type="EMBL" id="SEK12609.1"/>
    </source>
</evidence>
<dbReference type="PANTHER" id="PTHR12110:SF41">
    <property type="entry name" value="INOSOSE DEHYDRATASE"/>
    <property type="match status" value="1"/>
</dbReference>
<dbReference type="Proteomes" id="UP000182932">
    <property type="component" value="Unassembled WGS sequence"/>
</dbReference>
<name>A0A975ZRA8_9RHOB</name>
<dbReference type="PANTHER" id="PTHR12110">
    <property type="entry name" value="HYDROXYPYRUVATE ISOMERASE"/>
    <property type="match status" value="1"/>
</dbReference>
<protein>
    <submittedName>
        <fullName evidence="2">2-keto-myo-inositol dehydratase</fullName>
    </submittedName>
</protein>
<evidence type="ECO:0000259" key="1">
    <source>
        <dbReference type="Pfam" id="PF01261"/>
    </source>
</evidence>
<dbReference type="Gene3D" id="3.20.20.150">
    <property type="entry name" value="Divalent-metal-dependent TIM barrel enzymes"/>
    <property type="match status" value="1"/>
</dbReference>
<feature type="domain" description="Xylose isomerase-like TIM barrel" evidence="1">
    <location>
        <begin position="31"/>
        <end position="288"/>
    </location>
</feature>
<dbReference type="InterPro" id="IPR030823">
    <property type="entry name" value="IolE/MocC"/>
</dbReference>
<dbReference type="SUPFAM" id="SSF51658">
    <property type="entry name" value="Xylose isomerase-like"/>
    <property type="match status" value="1"/>
</dbReference>
<dbReference type="NCBIfam" id="TIGR04379">
    <property type="entry name" value="myo_inos_iolE"/>
    <property type="match status" value="1"/>
</dbReference>
<dbReference type="GeneID" id="80821370"/>
<organism evidence="2 3">
    <name type="scientific">Marinovum algicola</name>
    <dbReference type="NCBI Taxonomy" id="42444"/>
    <lineage>
        <taxon>Bacteria</taxon>
        <taxon>Pseudomonadati</taxon>
        <taxon>Pseudomonadota</taxon>
        <taxon>Alphaproteobacteria</taxon>
        <taxon>Rhodobacterales</taxon>
        <taxon>Roseobacteraceae</taxon>
        <taxon>Marinovum</taxon>
    </lineage>
</organism>
<dbReference type="EMBL" id="FNYY01000060">
    <property type="protein sequence ID" value="SEK12609.1"/>
    <property type="molecule type" value="Genomic_DNA"/>
</dbReference>
<sequence>MAVRIGISLIAWQNDDLPELTKDFTTEGAMQDAARIGYSGVERGRRMPADTAGLRAYLDRYGVALCGGWCSGNLLVNDLKTEKAAIAAQVEQFAALDAPCIVYAECSNTIQGDRGTPVSRRPRLSRDEVTVYAKKLSELAKWTRDQGVVLSYHHHMGAMVQDACDIDWLMAGSDPALTLLYDTGHLHFAGADPLAVLDRWGDRVHHVHVKDVRQPVLDWVRAEDRSFLDGVAAGVYSVPGDPEGCLDFQAVTDRLKAMDYDGWIVVEAEQDPAKAPPFEYSRRGYDHLVEICTRSGLNIQP</sequence>
<evidence type="ECO:0000313" key="3">
    <source>
        <dbReference type="Proteomes" id="UP000182932"/>
    </source>
</evidence>
<dbReference type="InterPro" id="IPR036237">
    <property type="entry name" value="Xyl_isomerase-like_sf"/>
</dbReference>
<dbReference type="Pfam" id="PF01261">
    <property type="entry name" value="AP_endonuc_2"/>
    <property type="match status" value="1"/>
</dbReference>
<gene>
    <name evidence="2" type="ORF">SAMN04487940_1601</name>
</gene>
<keyword evidence="3" id="KW-1185">Reference proteome</keyword>
<reference evidence="2 3" key="1">
    <citation type="submission" date="2016-10" db="EMBL/GenBank/DDBJ databases">
        <authorList>
            <person name="Varghese N."/>
            <person name="Submissions S."/>
        </authorList>
    </citation>
    <scope>NUCLEOTIDE SEQUENCE [LARGE SCALE GENOMIC DNA]</scope>
    <source>
        <strain evidence="2 3">FF3</strain>
    </source>
</reference>
<accession>A0A975ZRA8</accession>
<comment type="caution">
    <text evidence="2">The sequence shown here is derived from an EMBL/GenBank/DDBJ whole genome shotgun (WGS) entry which is preliminary data.</text>
</comment>
<dbReference type="AlphaFoldDB" id="A0A975ZRA8"/>
<dbReference type="InterPro" id="IPR050312">
    <property type="entry name" value="IolE/XylAMocC-like"/>
</dbReference>
<dbReference type="RefSeq" id="WP_074840700.1">
    <property type="nucleotide sequence ID" value="NZ_FNYY01000060.1"/>
</dbReference>
<dbReference type="InterPro" id="IPR013022">
    <property type="entry name" value="Xyl_isomerase-like_TIM-brl"/>
</dbReference>
<proteinExistence type="predicted"/>